<evidence type="ECO:0000313" key="12">
    <source>
        <dbReference type="EMBL" id="CAF9906086.1"/>
    </source>
</evidence>
<sequence>MLSEMTLRKPVLTIILDAGPLLKNEPTVSTLISQCESLLTIPSVIAEIRDETARSRIETTLLPFLTIRSPSERSLRFVTDFSRKTGDLAVLSKTDLLCLALTYEVECERNRGDWRIRNAPGQKGINGPPPHKDQAASEDASEASYQSSTIETQPTGDTKGSQEPDTVTPLEAATSDQGCIPVGAQDSTKAEEAKDLSEGLSDLKFTDEDLQQDSIAASVPRLPTVEQVESDLDSSDSEGWITPKNVKKYQAKDMNDSTVPIPKDQPIQVALLSGDFAMQNVCLQIGLNLLSPSLQRVRNIRTYILRCHACFAKEKDMSKQFCLRCGKPTLTRVSCSTNAKGEFKIHLKKNMQWNHRGDRYSIPKSVPGAANGKVGRGTGGGKGGWGQELILAEDQKEYLRAMNGRSKKKETDLMDQDYLPSILTGERSKAGGKPKIGAGRNVNSKKRI</sequence>
<dbReference type="GO" id="GO:0030490">
    <property type="term" value="P:maturation of SSU-rRNA"/>
    <property type="evidence" value="ECO:0007669"/>
    <property type="project" value="TreeGrafter"/>
</dbReference>
<organism evidence="12 13">
    <name type="scientific">Alectoria fallacina</name>
    <dbReference type="NCBI Taxonomy" id="1903189"/>
    <lineage>
        <taxon>Eukaryota</taxon>
        <taxon>Fungi</taxon>
        <taxon>Dikarya</taxon>
        <taxon>Ascomycota</taxon>
        <taxon>Pezizomycotina</taxon>
        <taxon>Lecanoromycetes</taxon>
        <taxon>OSLEUM clade</taxon>
        <taxon>Lecanoromycetidae</taxon>
        <taxon>Lecanorales</taxon>
        <taxon>Lecanorineae</taxon>
        <taxon>Parmeliaceae</taxon>
        <taxon>Alectoria</taxon>
    </lineage>
</organism>
<feature type="binding site" evidence="8">
    <location>
        <position position="325"/>
    </location>
    <ligand>
        <name>Zn(2+)</name>
        <dbReference type="ChEBI" id="CHEBI:29105"/>
    </ligand>
</feature>
<dbReference type="InterPro" id="IPR033411">
    <property type="entry name" value="Ribonuclease_PIN"/>
</dbReference>
<keyword evidence="2" id="KW-0540">Nuclease</keyword>
<feature type="domain" description="Nin one binding (NOB1) Zn-ribbon-like" evidence="10">
    <location>
        <begin position="297"/>
        <end position="367"/>
    </location>
</feature>
<feature type="compositionally biased region" description="Polar residues" evidence="9">
    <location>
        <begin position="149"/>
        <end position="165"/>
    </location>
</feature>
<proteinExistence type="inferred from homology"/>
<evidence type="ECO:0000256" key="8">
    <source>
        <dbReference type="PIRSR" id="PIRSR037125-1"/>
    </source>
</evidence>
<dbReference type="FunFam" id="3.40.50.1010:FF:000020">
    <property type="entry name" value="20S-pre-rRNA D-site endonuclease NOB1"/>
    <property type="match status" value="1"/>
</dbReference>
<dbReference type="GO" id="GO:0016787">
    <property type="term" value="F:hydrolase activity"/>
    <property type="evidence" value="ECO:0007669"/>
    <property type="project" value="UniProtKB-KW"/>
</dbReference>
<evidence type="ECO:0000256" key="7">
    <source>
        <dbReference type="PIRNR" id="PIRNR037125"/>
    </source>
</evidence>
<name>A0A8H3EFA1_9LECA</name>
<comment type="function">
    <text evidence="7">Required for the synthesis of 40S ribosome subunits. Has a role in processing 20S pre-rRNA into the mature 18S rRNA, where it is required for cleavage at the 3' end of the mature 18S rRNA (D-site). Accompanies the 20S pre-rRNA from the nucleus to the cytoplasm.</text>
</comment>
<comment type="caution">
    <text evidence="12">The sequence shown here is derived from an EMBL/GenBank/DDBJ whole genome shotgun (WGS) entry which is preliminary data.</text>
</comment>
<feature type="binding site" evidence="8">
    <location>
        <position position="310"/>
    </location>
    <ligand>
        <name>Zn(2+)</name>
        <dbReference type="ChEBI" id="CHEBI:29105"/>
    </ligand>
</feature>
<dbReference type="Pfam" id="PF08772">
    <property type="entry name" value="Zn_ribbon_NOB1"/>
    <property type="match status" value="1"/>
</dbReference>
<keyword evidence="13" id="KW-1185">Reference proteome</keyword>
<keyword evidence="6 7" id="KW-0539">Nucleus</keyword>
<dbReference type="InterPro" id="IPR036283">
    <property type="entry name" value="NOB1_Zf-like_sf"/>
</dbReference>
<dbReference type="OrthoDB" id="446759at2759"/>
<evidence type="ECO:0000313" key="13">
    <source>
        <dbReference type="Proteomes" id="UP000664203"/>
    </source>
</evidence>
<evidence type="ECO:0000256" key="6">
    <source>
        <dbReference type="ARBA" id="ARBA00023242"/>
    </source>
</evidence>
<dbReference type="CDD" id="cd09876">
    <property type="entry name" value="PIN_Nob1-like"/>
    <property type="match status" value="1"/>
</dbReference>
<dbReference type="PANTHER" id="PTHR12814">
    <property type="entry name" value="RNA-BINDING PROTEIN NOB1"/>
    <property type="match status" value="1"/>
</dbReference>
<comment type="similarity">
    <text evidence="1 7">Belongs to the NOB1 family.</text>
</comment>
<feature type="region of interest" description="Disordered" evidence="9">
    <location>
        <begin position="361"/>
        <end position="381"/>
    </location>
</feature>
<dbReference type="GO" id="GO:0046872">
    <property type="term" value="F:metal ion binding"/>
    <property type="evidence" value="ECO:0007669"/>
    <property type="project" value="UniProtKB-UniRule"/>
</dbReference>
<dbReference type="InterPro" id="IPR014881">
    <property type="entry name" value="NOB1_Zn-bd"/>
</dbReference>
<dbReference type="AlphaFoldDB" id="A0A8H3EFA1"/>
<dbReference type="EMBL" id="CAJPDR010000015">
    <property type="protein sequence ID" value="CAF9906086.1"/>
    <property type="molecule type" value="Genomic_DNA"/>
</dbReference>
<dbReference type="PANTHER" id="PTHR12814:SF2">
    <property type="entry name" value="RNA-BINDING PROTEIN NOB1"/>
    <property type="match status" value="1"/>
</dbReference>
<dbReference type="GO" id="GO:0030688">
    <property type="term" value="C:preribosome, small subunit precursor"/>
    <property type="evidence" value="ECO:0007669"/>
    <property type="project" value="TreeGrafter"/>
</dbReference>
<feature type="region of interest" description="Disordered" evidence="9">
    <location>
        <begin position="115"/>
        <end position="195"/>
    </location>
</feature>
<feature type="region of interest" description="Disordered" evidence="9">
    <location>
        <begin position="419"/>
        <end position="448"/>
    </location>
</feature>
<dbReference type="PIRSF" id="PIRSF037125">
    <property type="entry name" value="D-site_20S_pre-rRNA_nuclease"/>
    <property type="match status" value="1"/>
</dbReference>
<feature type="domain" description="Ribonuclease PIN" evidence="11">
    <location>
        <begin position="14"/>
        <end position="105"/>
    </location>
</feature>
<keyword evidence="4" id="KW-0378">Hydrolase</keyword>
<gene>
    <name evidence="12" type="primary">NOB1</name>
    <name evidence="12" type="ORF">ALECFALPRED_001964</name>
</gene>
<evidence type="ECO:0000256" key="4">
    <source>
        <dbReference type="ARBA" id="ARBA00022801"/>
    </source>
</evidence>
<dbReference type="Pfam" id="PF17146">
    <property type="entry name" value="PIN_6"/>
    <property type="match status" value="1"/>
</dbReference>
<protein>
    <recommendedName>
        <fullName evidence="7">20S-pre-rRNA D-site endonuclease NOB1</fullName>
    </recommendedName>
</protein>
<keyword evidence="5 7" id="KW-0862">Zinc</keyword>
<comment type="subcellular location">
    <subcellularLocation>
        <location evidence="7">Nucleus</location>
        <location evidence="7">Nucleolus</location>
    </subcellularLocation>
</comment>
<keyword evidence="3 7" id="KW-0479">Metal-binding</keyword>
<dbReference type="GO" id="GO:0004521">
    <property type="term" value="F:RNA endonuclease activity"/>
    <property type="evidence" value="ECO:0007669"/>
    <property type="project" value="UniProtKB-UniRule"/>
</dbReference>
<dbReference type="SUPFAM" id="SSF144206">
    <property type="entry name" value="NOB1 zinc finger-like"/>
    <property type="match status" value="1"/>
</dbReference>
<accession>A0A8H3EFA1</accession>
<dbReference type="Gene3D" id="6.20.210.10">
    <property type="entry name" value="Nin one binding (NOB1), Zn-ribbon-like"/>
    <property type="match status" value="1"/>
</dbReference>
<evidence type="ECO:0000259" key="10">
    <source>
        <dbReference type="Pfam" id="PF08772"/>
    </source>
</evidence>
<evidence type="ECO:0000256" key="2">
    <source>
        <dbReference type="ARBA" id="ARBA00022722"/>
    </source>
</evidence>
<dbReference type="Gene3D" id="3.40.50.1010">
    <property type="entry name" value="5'-nuclease"/>
    <property type="match status" value="1"/>
</dbReference>
<feature type="binding site" evidence="8">
    <location>
        <position position="322"/>
    </location>
    <ligand>
        <name>Zn(2+)</name>
        <dbReference type="ChEBI" id="CHEBI:29105"/>
    </ligand>
</feature>
<evidence type="ECO:0000256" key="3">
    <source>
        <dbReference type="ARBA" id="ARBA00022723"/>
    </source>
</evidence>
<dbReference type="InterPro" id="IPR017117">
    <property type="entry name" value="Nob1_euk"/>
</dbReference>
<dbReference type="GO" id="GO:0005737">
    <property type="term" value="C:cytoplasm"/>
    <property type="evidence" value="ECO:0007669"/>
    <property type="project" value="UniProtKB-ARBA"/>
</dbReference>
<feature type="binding site" evidence="8">
    <location>
        <position position="307"/>
    </location>
    <ligand>
        <name>Zn(2+)</name>
        <dbReference type="ChEBI" id="CHEBI:29105"/>
    </ligand>
</feature>
<dbReference type="InterPro" id="IPR039907">
    <property type="entry name" value="NOB1"/>
</dbReference>
<evidence type="ECO:0000256" key="5">
    <source>
        <dbReference type="ARBA" id="ARBA00022833"/>
    </source>
</evidence>
<dbReference type="Proteomes" id="UP000664203">
    <property type="component" value="Unassembled WGS sequence"/>
</dbReference>
<reference evidence="12" key="1">
    <citation type="submission" date="2021-03" db="EMBL/GenBank/DDBJ databases">
        <authorList>
            <person name="Tagirdzhanova G."/>
        </authorList>
    </citation>
    <scope>NUCLEOTIDE SEQUENCE</scope>
</reference>
<evidence type="ECO:0000256" key="9">
    <source>
        <dbReference type="SAM" id="MobiDB-lite"/>
    </source>
</evidence>
<dbReference type="GO" id="GO:0005730">
    <property type="term" value="C:nucleolus"/>
    <property type="evidence" value="ECO:0007669"/>
    <property type="project" value="UniProtKB-SubCell"/>
</dbReference>
<evidence type="ECO:0000259" key="11">
    <source>
        <dbReference type="Pfam" id="PF17146"/>
    </source>
</evidence>
<evidence type="ECO:0000256" key="1">
    <source>
        <dbReference type="ARBA" id="ARBA00005858"/>
    </source>
</evidence>